<proteinExistence type="predicted"/>
<accession>A0AAD7JH13</accession>
<organism evidence="1 2">
    <name type="scientific">Mycena maculata</name>
    <dbReference type="NCBI Taxonomy" id="230809"/>
    <lineage>
        <taxon>Eukaryota</taxon>
        <taxon>Fungi</taxon>
        <taxon>Dikarya</taxon>
        <taxon>Basidiomycota</taxon>
        <taxon>Agaricomycotina</taxon>
        <taxon>Agaricomycetes</taxon>
        <taxon>Agaricomycetidae</taxon>
        <taxon>Agaricales</taxon>
        <taxon>Marasmiineae</taxon>
        <taxon>Mycenaceae</taxon>
        <taxon>Mycena</taxon>
    </lineage>
</organism>
<evidence type="ECO:0000313" key="1">
    <source>
        <dbReference type="EMBL" id="KAJ7763184.1"/>
    </source>
</evidence>
<gene>
    <name evidence="1" type="ORF">DFH07DRAFT_813049</name>
</gene>
<reference evidence="1" key="1">
    <citation type="submission" date="2023-03" db="EMBL/GenBank/DDBJ databases">
        <title>Massive genome expansion in bonnet fungi (Mycena s.s.) driven by repeated elements and novel gene families across ecological guilds.</title>
        <authorList>
            <consortium name="Lawrence Berkeley National Laboratory"/>
            <person name="Harder C.B."/>
            <person name="Miyauchi S."/>
            <person name="Viragh M."/>
            <person name="Kuo A."/>
            <person name="Thoen E."/>
            <person name="Andreopoulos B."/>
            <person name="Lu D."/>
            <person name="Skrede I."/>
            <person name="Drula E."/>
            <person name="Henrissat B."/>
            <person name="Morin E."/>
            <person name="Kohler A."/>
            <person name="Barry K."/>
            <person name="LaButti K."/>
            <person name="Morin E."/>
            <person name="Salamov A."/>
            <person name="Lipzen A."/>
            <person name="Mereny Z."/>
            <person name="Hegedus B."/>
            <person name="Baldrian P."/>
            <person name="Stursova M."/>
            <person name="Weitz H."/>
            <person name="Taylor A."/>
            <person name="Grigoriev I.V."/>
            <person name="Nagy L.G."/>
            <person name="Martin F."/>
            <person name="Kauserud H."/>
        </authorList>
    </citation>
    <scope>NUCLEOTIDE SEQUENCE</scope>
    <source>
        <strain evidence="1">CBHHK188m</strain>
    </source>
</reference>
<keyword evidence="2" id="KW-1185">Reference proteome</keyword>
<evidence type="ECO:0008006" key="3">
    <source>
        <dbReference type="Google" id="ProtNLM"/>
    </source>
</evidence>
<sequence length="334" mass="36858">MLLSLPPELLEEIGALLIRDDLKALRGANKNVQAAVDPAFFAEFPISSSALSRLSESNFSFLRTIANGETHWSQHAKKLSVFPGASTNVSDTETADVSGPSDVRELFAAALESMSRIHTVFWKVAMNEPEWVRQVICDSICAFPQLENLNIGLLSEAELTATMEMPGEFIASSACYSKTAAMTFMDDVILNTIIARLPPMRSLHIKACGCALAPQNACFGRCADADHYREVDNICHGLKRAVEGFRSEIIYSTDLHVDGNIYDLKLVASSGDDESMGKETTFSYRCRQPEWTPFKPRYGRIEHRVHRFPDPGIAARYYAMATAGHLDPASNTAE</sequence>
<dbReference type="Proteomes" id="UP001215280">
    <property type="component" value="Unassembled WGS sequence"/>
</dbReference>
<dbReference type="AlphaFoldDB" id="A0AAD7JH13"/>
<name>A0AAD7JH13_9AGAR</name>
<protein>
    <recommendedName>
        <fullName evidence="3">F-box domain-containing protein</fullName>
    </recommendedName>
</protein>
<comment type="caution">
    <text evidence="1">The sequence shown here is derived from an EMBL/GenBank/DDBJ whole genome shotgun (WGS) entry which is preliminary data.</text>
</comment>
<evidence type="ECO:0000313" key="2">
    <source>
        <dbReference type="Proteomes" id="UP001215280"/>
    </source>
</evidence>
<dbReference type="EMBL" id="JARJLG010000041">
    <property type="protein sequence ID" value="KAJ7763184.1"/>
    <property type="molecule type" value="Genomic_DNA"/>
</dbReference>